<keyword evidence="2" id="KW-1003">Cell membrane</keyword>
<dbReference type="GO" id="GO:0009252">
    <property type="term" value="P:peptidoglycan biosynthetic process"/>
    <property type="evidence" value="ECO:0007669"/>
    <property type="project" value="UniProtKB-KW"/>
</dbReference>
<dbReference type="PANTHER" id="PTHR47019:SF1">
    <property type="entry name" value="LIPID II FLIPPASE MURJ"/>
    <property type="match status" value="1"/>
</dbReference>
<name>X1G902_9ZZZZ</name>
<organism evidence="8">
    <name type="scientific">marine sediment metagenome</name>
    <dbReference type="NCBI Taxonomy" id="412755"/>
    <lineage>
        <taxon>unclassified sequences</taxon>
        <taxon>metagenomes</taxon>
        <taxon>ecological metagenomes</taxon>
    </lineage>
</organism>
<keyword evidence="6" id="KW-1133">Transmembrane helix</keyword>
<dbReference type="InterPro" id="IPR004268">
    <property type="entry name" value="MurJ"/>
</dbReference>
<dbReference type="GO" id="GO:0008360">
    <property type="term" value="P:regulation of cell shape"/>
    <property type="evidence" value="ECO:0007669"/>
    <property type="project" value="UniProtKB-KW"/>
</dbReference>
<dbReference type="PANTHER" id="PTHR47019">
    <property type="entry name" value="LIPID II FLIPPASE MURJ"/>
    <property type="match status" value="1"/>
</dbReference>
<dbReference type="PRINTS" id="PR01806">
    <property type="entry name" value="VIRFACTRMVIN"/>
</dbReference>
<evidence type="ECO:0000256" key="3">
    <source>
        <dbReference type="ARBA" id="ARBA00022692"/>
    </source>
</evidence>
<reference evidence="8" key="1">
    <citation type="journal article" date="2014" name="Front. Microbiol.">
        <title>High frequency of phylogenetically diverse reductive dehalogenase-homologous genes in deep subseafloor sedimentary metagenomes.</title>
        <authorList>
            <person name="Kawai M."/>
            <person name="Futagami T."/>
            <person name="Toyoda A."/>
            <person name="Takaki Y."/>
            <person name="Nishi S."/>
            <person name="Hori S."/>
            <person name="Arai W."/>
            <person name="Tsubouchi T."/>
            <person name="Morono Y."/>
            <person name="Uchiyama I."/>
            <person name="Ito T."/>
            <person name="Fujiyama A."/>
            <person name="Inagaki F."/>
            <person name="Takami H."/>
        </authorList>
    </citation>
    <scope>NUCLEOTIDE SEQUENCE</scope>
    <source>
        <strain evidence="8">Expedition CK06-06</strain>
    </source>
</reference>
<comment type="caution">
    <text evidence="8">The sequence shown here is derived from an EMBL/GenBank/DDBJ whole genome shotgun (WGS) entry which is preliminary data.</text>
</comment>
<keyword evidence="7" id="KW-0472">Membrane</keyword>
<dbReference type="AlphaFoldDB" id="X1G902"/>
<keyword evidence="4" id="KW-0133">Cell shape</keyword>
<proteinExistence type="predicted"/>
<evidence type="ECO:0000313" key="8">
    <source>
        <dbReference type="EMBL" id="GAH29478.1"/>
    </source>
</evidence>
<accession>X1G902</accession>
<dbReference type="InterPro" id="IPR051050">
    <property type="entry name" value="Lipid_II_flippase_MurJ/MviN"/>
</dbReference>
<evidence type="ECO:0000256" key="5">
    <source>
        <dbReference type="ARBA" id="ARBA00022984"/>
    </source>
</evidence>
<sequence length="128" mass="14132">MGTDKVIKAAGVVGLGTFLSRILGLVRLQVIAYTFGYSAITDAFWIGFTLPNLLRSLLAEGALSTAFIPVFSEWLAKKGEKYLQFPEKSSKVIKFARLTVRSESDTVTNHEKASGKYSFSGIHRTRLQ</sequence>
<dbReference type="GO" id="GO:0034204">
    <property type="term" value="P:lipid translocation"/>
    <property type="evidence" value="ECO:0007669"/>
    <property type="project" value="TreeGrafter"/>
</dbReference>
<gene>
    <name evidence="8" type="ORF">S03H2_05964</name>
</gene>
<keyword evidence="3" id="KW-0812">Transmembrane</keyword>
<keyword evidence="5" id="KW-0573">Peptidoglycan synthesis</keyword>
<evidence type="ECO:0000256" key="2">
    <source>
        <dbReference type="ARBA" id="ARBA00022475"/>
    </source>
</evidence>
<evidence type="ECO:0000256" key="7">
    <source>
        <dbReference type="ARBA" id="ARBA00023136"/>
    </source>
</evidence>
<dbReference type="EMBL" id="BARU01002546">
    <property type="protein sequence ID" value="GAH29478.1"/>
    <property type="molecule type" value="Genomic_DNA"/>
</dbReference>
<comment type="subcellular location">
    <subcellularLocation>
        <location evidence="1">Cell membrane</location>
        <topology evidence="1">Multi-pass membrane protein</topology>
    </subcellularLocation>
</comment>
<protein>
    <submittedName>
        <fullName evidence="8">Uncharacterized protein</fullName>
    </submittedName>
</protein>
<evidence type="ECO:0000256" key="1">
    <source>
        <dbReference type="ARBA" id="ARBA00004651"/>
    </source>
</evidence>
<evidence type="ECO:0000256" key="4">
    <source>
        <dbReference type="ARBA" id="ARBA00022960"/>
    </source>
</evidence>
<dbReference type="GO" id="GO:0005886">
    <property type="term" value="C:plasma membrane"/>
    <property type="evidence" value="ECO:0007669"/>
    <property type="project" value="UniProtKB-SubCell"/>
</dbReference>
<dbReference type="Pfam" id="PF03023">
    <property type="entry name" value="MurJ"/>
    <property type="match status" value="1"/>
</dbReference>
<dbReference type="GO" id="GO:0015648">
    <property type="term" value="F:lipid-linked peptidoglycan transporter activity"/>
    <property type="evidence" value="ECO:0007669"/>
    <property type="project" value="TreeGrafter"/>
</dbReference>
<evidence type="ECO:0000256" key="6">
    <source>
        <dbReference type="ARBA" id="ARBA00022989"/>
    </source>
</evidence>